<feature type="compositionally biased region" description="Acidic residues" evidence="17">
    <location>
        <begin position="56"/>
        <end position="66"/>
    </location>
</feature>
<comment type="cofactor">
    <cofactor evidence="2">
        <name>Mg(2+)</name>
        <dbReference type="ChEBI" id="CHEBI:18420"/>
    </cofactor>
</comment>
<dbReference type="InterPro" id="IPR000999">
    <property type="entry name" value="RNase_III_dom"/>
</dbReference>
<evidence type="ECO:0000256" key="14">
    <source>
        <dbReference type="ARBA" id="ARBA00025403"/>
    </source>
</evidence>
<dbReference type="InterPro" id="IPR005034">
    <property type="entry name" value="Dicer_dimerisation"/>
</dbReference>
<dbReference type="PROSITE" id="PS50142">
    <property type="entry name" value="RNASE_3_2"/>
    <property type="match status" value="2"/>
</dbReference>
<evidence type="ECO:0000256" key="7">
    <source>
        <dbReference type="ARBA" id="ARBA00022801"/>
    </source>
</evidence>
<evidence type="ECO:0000256" key="11">
    <source>
        <dbReference type="ARBA" id="ARBA00022884"/>
    </source>
</evidence>
<evidence type="ECO:0000256" key="6">
    <source>
        <dbReference type="ARBA" id="ARBA00022741"/>
    </source>
</evidence>
<keyword evidence="6" id="KW-0547">Nucleotide-binding</keyword>
<protein>
    <recommendedName>
        <fullName evidence="23">Dicer-like protein 2</fullName>
    </recommendedName>
</protein>
<evidence type="ECO:0000256" key="5">
    <source>
        <dbReference type="ARBA" id="ARBA00022737"/>
    </source>
</evidence>
<evidence type="ECO:0000256" key="3">
    <source>
        <dbReference type="ARBA" id="ARBA00022721"/>
    </source>
</evidence>
<dbReference type="GO" id="GO:0030422">
    <property type="term" value="P:siRNA processing"/>
    <property type="evidence" value="ECO:0007669"/>
    <property type="project" value="TreeGrafter"/>
</dbReference>
<evidence type="ECO:0000259" key="20">
    <source>
        <dbReference type="PROSITE" id="PS51194"/>
    </source>
</evidence>
<evidence type="ECO:0000256" key="10">
    <source>
        <dbReference type="ARBA" id="ARBA00022842"/>
    </source>
</evidence>
<evidence type="ECO:0000256" key="9">
    <source>
        <dbReference type="ARBA" id="ARBA00022840"/>
    </source>
</evidence>
<evidence type="ECO:0000256" key="15">
    <source>
        <dbReference type="PROSITE-ProRule" id="PRU00657"/>
    </source>
</evidence>
<feature type="coiled-coil region" evidence="16">
    <location>
        <begin position="558"/>
        <end position="585"/>
    </location>
</feature>
<dbReference type="GO" id="GO:0003723">
    <property type="term" value="F:RNA binding"/>
    <property type="evidence" value="ECO:0007669"/>
    <property type="project" value="UniProtKB-UniRule"/>
</dbReference>
<keyword evidence="16" id="KW-0175">Coiled coil</keyword>
<dbReference type="InterPro" id="IPR002464">
    <property type="entry name" value="DNA/RNA_helicase_DEAH_CS"/>
</dbReference>
<evidence type="ECO:0000259" key="21">
    <source>
        <dbReference type="PROSITE" id="PS51327"/>
    </source>
</evidence>
<feature type="region of interest" description="Disordered" evidence="17">
    <location>
        <begin position="1"/>
        <end position="69"/>
    </location>
</feature>
<evidence type="ECO:0000259" key="19">
    <source>
        <dbReference type="PROSITE" id="PS51192"/>
    </source>
</evidence>
<dbReference type="GO" id="GO:0051607">
    <property type="term" value="P:defense response to virus"/>
    <property type="evidence" value="ECO:0007669"/>
    <property type="project" value="UniProtKB-KW"/>
</dbReference>
<dbReference type="SMART" id="SM00487">
    <property type="entry name" value="DEXDc"/>
    <property type="match status" value="1"/>
</dbReference>
<dbReference type="PANTHER" id="PTHR14950">
    <property type="entry name" value="DICER-RELATED"/>
    <property type="match status" value="1"/>
</dbReference>
<dbReference type="PROSITE" id="PS51194">
    <property type="entry name" value="HELICASE_CTER"/>
    <property type="match status" value="1"/>
</dbReference>
<evidence type="ECO:0000256" key="4">
    <source>
        <dbReference type="ARBA" id="ARBA00022723"/>
    </source>
</evidence>
<evidence type="ECO:0000256" key="8">
    <source>
        <dbReference type="ARBA" id="ARBA00022806"/>
    </source>
</evidence>
<dbReference type="Gene3D" id="3.40.50.300">
    <property type="entry name" value="P-loop containing nucleotide triphosphate hydrolases"/>
    <property type="match status" value="2"/>
</dbReference>
<sequence length="1432" mass="161986">MAPDSDDTPSLPTSRTAQMALPKYSPSTSAGSDEGSLNDDSSDRSIDNGTLLEVSPEPEGEAEENTTENMDSRAYQLEMFQRSLKENVIVAMDTGSGKTQVALLRINAELERGPQKKLIWFLAPTVLLCGQQCDIIRLRFPSYPTKILTSQDNVDAWSPKIWKSVLKRFRVVVSTPQILYDALSHAYLDISKLSLIIFDEAHNCSGNSAGGKIMKDFYHPQKQKKKSIPSILGLTASPAVSKKTKGFELLEETLDSRCVTPTIHREELLKWVNRPKISHIEYTLPSEEVYTSAISSLMDVYAQMNIKEDPRVRMLAADPTDRNRRLLEDAVMKNNTNSQTQFRRLLARSLEIALQLGPWAANHYLSRVIAEYTVKAKESHDYFDGWLQEEKKYITELLGKVQVAPPIEQPRLEDISVKVKKLVKELLSIEESPVGIIFVKERATVSILCDLLGTYADITQKYRIGTVVGTSSYQNKRRTIYDFFSEIDLSVLQKFRSGKINLLIATSVLEEGIDVPACNLVICFDQLDTIKSFIQRRGRARMRESRLTLFLEKSSKVVTKWEDAEEEMKRQCQDEERQAKRVKTIESQEESNKRCFIVKSTKARLDFDNAKQHLEHFCRNLSRGEFVDARPDYIVHRSSEELGCDLTATVLLPPFLPAELRTAHSKNAWKSERNATKDAAFEAYLAIYKAGLLSEHLLPFSREQIPGVETRAPTADVESSFTPWKEVARAWEANTGQWAYTFTCVTDKGESLGEYDIILPVQLSQIRPIRIYRDYSTIWTIHSSPGRFISAEEAAEMPDHTTTLLSLNFAHRWEVRDEPNVIKTVVKEMDIKLDQIGSESLEDHWKAIKDHEFLIRDPGGMPFFYLSMLPSKPPREKVQHRFKGFEEAEANVPYLVLDRWTKRADFLHPLLSDAPEPVKPYPWVLPYPSATVDSIPVKYARFGMFLPTIIHEIEVQLTTKHLAATLLKPLAFSNLDLIREAISSKAALEPLHYERLEFLGDSILKYCAAVQVSALHPEWPEGYLSAFKDRLVSNSRLSKAALQKGLPKFILTESFTGQKWRPMYRSDFLQDEVANPNQGRTLSTKVLADVVEALMGASYHDGGIDKACQCICLFIDEKWPAVDAARRSLYESQPDIVKEIPAFATLEEILGYSFQKKSLLVEAMTHASYVIANGSRSMERLEFLGDAILDKIVVTKLFSLDPPLPHDRMHTLKTTLVNGDFLAFIAMENGIRQQETAVTENLELVPEEAITPLWNFMRHSSTTIGLEQAAVAQRHQNSREEVIQLLKTADRYPWAELARVQPRKFFSDTVEALIGAVWVDSGSVEVCTAVVERLGILTYLERFLRDNVEVMHPKELIGKLAGTEKVKYEAAFEENKDGDNVYSCKLYVGGRLMAEVDGSVSREHSKTAAATEAVKAWPHDEDTIMTEAGAIA</sequence>
<evidence type="ECO:0000256" key="17">
    <source>
        <dbReference type="SAM" id="MobiDB-lite"/>
    </source>
</evidence>
<dbReference type="InterPro" id="IPR036389">
    <property type="entry name" value="RNase_III_sf"/>
</dbReference>
<evidence type="ECO:0000256" key="16">
    <source>
        <dbReference type="SAM" id="Coils"/>
    </source>
</evidence>
<evidence type="ECO:0000256" key="2">
    <source>
        <dbReference type="ARBA" id="ARBA00001946"/>
    </source>
</evidence>
<keyword evidence="7" id="KW-0378">Hydrolase</keyword>
<reference evidence="22" key="1">
    <citation type="submission" date="2015-01" db="EMBL/GenBank/DDBJ databases">
        <authorList>
            <person name="Durling Mikael"/>
        </authorList>
    </citation>
    <scope>NUCLEOTIDE SEQUENCE</scope>
</reference>
<feature type="domain" description="Helicase ATP-binding" evidence="19">
    <location>
        <begin position="79"/>
        <end position="256"/>
    </location>
</feature>
<dbReference type="InterPro" id="IPR038248">
    <property type="entry name" value="Dicer_dimer_sf"/>
</dbReference>
<dbReference type="GO" id="GO:0046872">
    <property type="term" value="F:metal ion binding"/>
    <property type="evidence" value="ECO:0007669"/>
    <property type="project" value="UniProtKB-KW"/>
</dbReference>
<dbReference type="Pfam" id="PF00636">
    <property type="entry name" value="Ribonuclease_3"/>
    <property type="match status" value="2"/>
</dbReference>
<dbReference type="PROSITE" id="PS51327">
    <property type="entry name" value="DICER_DSRBF"/>
    <property type="match status" value="1"/>
</dbReference>
<keyword evidence="12" id="KW-0051">Antiviral defense</keyword>
<feature type="compositionally biased region" description="Polar residues" evidence="17">
    <location>
        <begin position="8"/>
        <end position="17"/>
    </location>
</feature>
<evidence type="ECO:0000256" key="12">
    <source>
        <dbReference type="ARBA" id="ARBA00023118"/>
    </source>
</evidence>
<feature type="domain" description="RNase III" evidence="18">
    <location>
        <begin position="970"/>
        <end position="1103"/>
    </location>
</feature>
<dbReference type="GO" id="GO:0005737">
    <property type="term" value="C:cytoplasm"/>
    <property type="evidence" value="ECO:0007669"/>
    <property type="project" value="TreeGrafter"/>
</dbReference>
<dbReference type="Pfam" id="PF00270">
    <property type="entry name" value="DEAD"/>
    <property type="match status" value="1"/>
</dbReference>
<dbReference type="GO" id="GO:0005634">
    <property type="term" value="C:nucleus"/>
    <property type="evidence" value="ECO:0007669"/>
    <property type="project" value="TreeGrafter"/>
</dbReference>
<comment type="function">
    <text evidence="14">Dicer-like endonuclease involved in cleaving double-stranded RNA in the RNA interference (RNAi) pathway. Produces 21 to 25 bp dsRNAs (siRNAs) which target the selective destruction of homologous RNAs leading to sequence-specific suppression of gene expression, called post-transcriptional gene silencing (PTGS). Part of a broad host defense response against viral infection and transposons.</text>
</comment>
<dbReference type="GO" id="GO:0004525">
    <property type="term" value="F:ribonuclease III activity"/>
    <property type="evidence" value="ECO:0007669"/>
    <property type="project" value="InterPro"/>
</dbReference>
<dbReference type="InterPro" id="IPR014001">
    <property type="entry name" value="Helicase_ATP-bd"/>
</dbReference>
<dbReference type="SUPFAM" id="SSF52540">
    <property type="entry name" value="P-loop containing nucleoside triphosphate hydrolases"/>
    <property type="match status" value="1"/>
</dbReference>
<dbReference type="EMBL" id="CDPU01000011">
    <property type="protein sequence ID" value="CEO48626.1"/>
    <property type="molecule type" value="Genomic_DNA"/>
</dbReference>
<dbReference type="PROSITE" id="PS51192">
    <property type="entry name" value="HELICASE_ATP_BIND_1"/>
    <property type="match status" value="1"/>
</dbReference>
<feature type="domain" description="Helicase C-terminal" evidence="20">
    <location>
        <begin position="421"/>
        <end position="593"/>
    </location>
</feature>
<dbReference type="Gene3D" id="3.30.160.380">
    <property type="entry name" value="Dicer dimerisation domain"/>
    <property type="match status" value="1"/>
</dbReference>
<dbReference type="PANTHER" id="PTHR14950:SF37">
    <property type="entry name" value="ENDORIBONUCLEASE DICER"/>
    <property type="match status" value="1"/>
</dbReference>
<feature type="domain" description="Dicer dsRNA-binding fold" evidence="21">
    <location>
        <begin position="610"/>
        <end position="707"/>
    </location>
</feature>
<dbReference type="GO" id="GO:0005524">
    <property type="term" value="F:ATP binding"/>
    <property type="evidence" value="ECO:0007669"/>
    <property type="project" value="UniProtKB-KW"/>
</dbReference>
<keyword evidence="5" id="KW-0677">Repeat</keyword>
<dbReference type="GO" id="GO:0050688">
    <property type="term" value="P:regulation of defense response to virus"/>
    <property type="evidence" value="ECO:0007669"/>
    <property type="project" value="UniProtKB-KW"/>
</dbReference>
<name>A0A0B7K1N5_BIOOC</name>
<dbReference type="InterPro" id="IPR001650">
    <property type="entry name" value="Helicase_C-like"/>
</dbReference>
<organism evidence="22">
    <name type="scientific">Bionectria ochroleuca</name>
    <name type="common">Gliocladium roseum</name>
    <dbReference type="NCBI Taxonomy" id="29856"/>
    <lineage>
        <taxon>Eukaryota</taxon>
        <taxon>Fungi</taxon>
        <taxon>Dikarya</taxon>
        <taxon>Ascomycota</taxon>
        <taxon>Pezizomycotina</taxon>
        <taxon>Sordariomycetes</taxon>
        <taxon>Hypocreomycetidae</taxon>
        <taxon>Hypocreales</taxon>
        <taxon>Bionectriaceae</taxon>
        <taxon>Clonostachys</taxon>
    </lineage>
</organism>
<keyword evidence="3" id="KW-0930">Antiviral protein</keyword>
<comment type="cofactor">
    <cofactor evidence="1">
        <name>Mn(2+)</name>
        <dbReference type="ChEBI" id="CHEBI:29035"/>
    </cofactor>
</comment>
<keyword evidence="4" id="KW-0479">Metal-binding</keyword>
<dbReference type="InterPro" id="IPR027417">
    <property type="entry name" value="P-loop_NTPase"/>
</dbReference>
<keyword evidence="11 15" id="KW-0694">RNA-binding</keyword>
<dbReference type="Pfam" id="PF00271">
    <property type="entry name" value="Helicase_C"/>
    <property type="match status" value="1"/>
</dbReference>
<comment type="similarity">
    <text evidence="15">Belongs to the helicase family. Dicer subfamily.</text>
</comment>
<dbReference type="CDD" id="cd18034">
    <property type="entry name" value="DEXHc_dicer"/>
    <property type="match status" value="1"/>
</dbReference>
<dbReference type="Gene3D" id="1.10.1520.10">
    <property type="entry name" value="Ribonuclease III domain"/>
    <property type="match status" value="2"/>
</dbReference>
<evidence type="ECO:0000313" key="22">
    <source>
        <dbReference type="EMBL" id="CEO48626.1"/>
    </source>
</evidence>
<feature type="domain" description="RNase III" evidence="18">
    <location>
        <begin position="1143"/>
        <end position="1322"/>
    </location>
</feature>
<keyword evidence="13" id="KW-0464">Manganese</keyword>
<dbReference type="PROSITE" id="PS00690">
    <property type="entry name" value="DEAH_ATP_HELICASE"/>
    <property type="match status" value="1"/>
</dbReference>
<gene>
    <name evidence="22" type="ORF">BN869_000004683_1</name>
</gene>
<dbReference type="CDD" id="cd00593">
    <property type="entry name" value="RIBOc"/>
    <property type="match status" value="2"/>
</dbReference>
<dbReference type="FunFam" id="1.10.1520.10:FF:000032">
    <property type="entry name" value="Dicer-like protein 2"/>
    <property type="match status" value="1"/>
</dbReference>
<keyword evidence="9" id="KW-0067">ATP-binding</keyword>
<accession>A0A0B7K1N5</accession>
<dbReference type="SUPFAM" id="SSF69065">
    <property type="entry name" value="RNase III domain-like"/>
    <property type="match status" value="2"/>
</dbReference>
<evidence type="ECO:0000256" key="13">
    <source>
        <dbReference type="ARBA" id="ARBA00023211"/>
    </source>
</evidence>
<dbReference type="InterPro" id="IPR011545">
    <property type="entry name" value="DEAD/DEAH_box_helicase_dom"/>
</dbReference>
<dbReference type="PROSITE" id="PS00517">
    <property type="entry name" value="RNASE_3_1"/>
    <property type="match status" value="2"/>
</dbReference>
<keyword evidence="10" id="KW-0460">Magnesium</keyword>
<evidence type="ECO:0008006" key="23">
    <source>
        <dbReference type="Google" id="ProtNLM"/>
    </source>
</evidence>
<keyword evidence="8" id="KW-0347">Helicase</keyword>
<evidence type="ECO:0000256" key="1">
    <source>
        <dbReference type="ARBA" id="ARBA00001936"/>
    </source>
</evidence>
<dbReference type="SMART" id="SM00535">
    <property type="entry name" value="RIBOc"/>
    <property type="match status" value="2"/>
</dbReference>
<proteinExistence type="inferred from homology"/>
<dbReference type="GO" id="GO:0004386">
    <property type="term" value="F:helicase activity"/>
    <property type="evidence" value="ECO:0007669"/>
    <property type="project" value="UniProtKB-KW"/>
</dbReference>
<dbReference type="Pfam" id="PF03368">
    <property type="entry name" value="Dicer_dimer"/>
    <property type="match status" value="1"/>
</dbReference>
<dbReference type="SMART" id="SM00490">
    <property type="entry name" value="HELICc"/>
    <property type="match status" value="1"/>
</dbReference>
<evidence type="ECO:0000259" key="18">
    <source>
        <dbReference type="PROSITE" id="PS50142"/>
    </source>
</evidence>